<proteinExistence type="predicted"/>
<evidence type="ECO:0000313" key="2">
    <source>
        <dbReference type="Proteomes" id="UP000324222"/>
    </source>
</evidence>
<dbReference type="Proteomes" id="UP000324222">
    <property type="component" value="Unassembled WGS sequence"/>
</dbReference>
<accession>A0A5B7J183</accession>
<name>A0A5B7J183_PORTR</name>
<organism evidence="1 2">
    <name type="scientific">Portunus trituberculatus</name>
    <name type="common">Swimming crab</name>
    <name type="synonym">Neptunus trituberculatus</name>
    <dbReference type="NCBI Taxonomy" id="210409"/>
    <lineage>
        <taxon>Eukaryota</taxon>
        <taxon>Metazoa</taxon>
        <taxon>Ecdysozoa</taxon>
        <taxon>Arthropoda</taxon>
        <taxon>Crustacea</taxon>
        <taxon>Multicrustacea</taxon>
        <taxon>Malacostraca</taxon>
        <taxon>Eumalacostraca</taxon>
        <taxon>Eucarida</taxon>
        <taxon>Decapoda</taxon>
        <taxon>Pleocyemata</taxon>
        <taxon>Brachyura</taxon>
        <taxon>Eubrachyura</taxon>
        <taxon>Portunoidea</taxon>
        <taxon>Portunidae</taxon>
        <taxon>Portuninae</taxon>
        <taxon>Portunus</taxon>
    </lineage>
</organism>
<dbReference type="AlphaFoldDB" id="A0A5B7J183"/>
<reference evidence="1 2" key="1">
    <citation type="submission" date="2019-05" db="EMBL/GenBank/DDBJ databases">
        <title>Another draft genome of Portunus trituberculatus and its Hox gene families provides insights of decapod evolution.</title>
        <authorList>
            <person name="Jeong J.-H."/>
            <person name="Song I."/>
            <person name="Kim S."/>
            <person name="Choi T."/>
            <person name="Kim D."/>
            <person name="Ryu S."/>
            <person name="Kim W."/>
        </authorList>
    </citation>
    <scope>NUCLEOTIDE SEQUENCE [LARGE SCALE GENOMIC DNA]</scope>
    <source>
        <tissue evidence="1">Muscle</tissue>
    </source>
</reference>
<comment type="caution">
    <text evidence="1">The sequence shown here is derived from an EMBL/GenBank/DDBJ whole genome shotgun (WGS) entry which is preliminary data.</text>
</comment>
<keyword evidence="2" id="KW-1185">Reference proteome</keyword>
<sequence>MQLTKNFLLHFKKIYQWQYEKKFFFSFTGKEDKKEKSSNGAVLQISWWLWLQKKIKERRTPT</sequence>
<gene>
    <name evidence="1" type="ORF">E2C01_082299</name>
</gene>
<protein>
    <submittedName>
        <fullName evidence="1">Uncharacterized protein</fullName>
    </submittedName>
</protein>
<dbReference type="EMBL" id="VSRR010074496">
    <property type="protein sequence ID" value="MPC87437.1"/>
    <property type="molecule type" value="Genomic_DNA"/>
</dbReference>
<evidence type="ECO:0000313" key="1">
    <source>
        <dbReference type="EMBL" id="MPC87437.1"/>
    </source>
</evidence>